<evidence type="ECO:0000256" key="1">
    <source>
        <dbReference type="SAM" id="Phobius"/>
    </source>
</evidence>
<dbReference type="Gene3D" id="1.10.260.40">
    <property type="entry name" value="lambda repressor-like DNA-binding domains"/>
    <property type="match status" value="1"/>
</dbReference>
<dbReference type="GO" id="GO:0003677">
    <property type="term" value="F:DNA binding"/>
    <property type="evidence" value="ECO:0007669"/>
    <property type="project" value="InterPro"/>
</dbReference>
<gene>
    <name evidence="3" type="ORF">NCTC11653_00025</name>
</gene>
<dbReference type="CDD" id="cd00093">
    <property type="entry name" value="HTH_XRE"/>
    <property type="match status" value="1"/>
</dbReference>
<keyword evidence="1" id="KW-1133">Transmembrane helix</keyword>
<dbReference type="InterPro" id="IPR010982">
    <property type="entry name" value="Lambda_DNA-bd_dom_sf"/>
</dbReference>
<dbReference type="Proteomes" id="UP000249902">
    <property type="component" value="Unassembled WGS sequence"/>
</dbReference>
<proteinExistence type="predicted"/>
<evidence type="ECO:0000259" key="2">
    <source>
        <dbReference type="PROSITE" id="PS50943"/>
    </source>
</evidence>
<dbReference type="AlphaFoldDB" id="A0AAX2I6X1"/>
<name>A0AAX2I6X1_CAPSP</name>
<dbReference type="SMART" id="SM00530">
    <property type="entry name" value="HTH_XRE"/>
    <property type="match status" value="1"/>
</dbReference>
<dbReference type="InterPro" id="IPR001387">
    <property type="entry name" value="Cro/C1-type_HTH"/>
</dbReference>
<sequence length="183" mass="21157">MFKFVYIKILIYICALLIKLIKITMLNTSDFSIRLQQVMDYYGLNAAAFADALEIQRSGISHLLSERNKPSLDFILKLIEKFPDVDMYWITQGKGTFPRKEEKEVSVPKKIQQPDLFSDIPEIEMESSSPTLSSPIKEEKKVSLDKEVSELSHLPSIVNNTVGKKIKRIIFFYEDNHFEVFDS</sequence>
<feature type="domain" description="HTH cro/C1-type" evidence="2">
    <location>
        <begin position="35"/>
        <end position="90"/>
    </location>
</feature>
<protein>
    <recommendedName>
        <fullName evidence="2">HTH cro/C1-type domain-containing protein</fullName>
    </recommendedName>
</protein>
<dbReference type="PROSITE" id="PS50943">
    <property type="entry name" value="HTH_CROC1"/>
    <property type="match status" value="1"/>
</dbReference>
<keyword evidence="1" id="KW-0472">Membrane</keyword>
<dbReference type="EMBL" id="UAVP01000003">
    <property type="protein sequence ID" value="SQA74147.1"/>
    <property type="molecule type" value="Genomic_DNA"/>
</dbReference>
<accession>A0AAX2I6X1</accession>
<evidence type="ECO:0000313" key="3">
    <source>
        <dbReference type="EMBL" id="SQA74147.1"/>
    </source>
</evidence>
<reference evidence="3 4" key="1">
    <citation type="submission" date="2018-06" db="EMBL/GenBank/DDBJ databases">
        <authorList>
            <consortium name="Pathogen Informatics"/>
            <person name="Doyle S."/>
        </authorList>
    </citation>
    <scope>NUCLEOTIDE SEQUENCE [LARGE SCALE GENOMIC DNA]</scope>
    <source>
        <strain evidence="3 4">NCTC11653</strain>
    </source>
</reference>
<evidence type="ECO:0000313" key="4">
    <source>
        <dbReference type="Proteomes" id="UP000249902"/>
    </source>
</evidence>
<keyword evidence="1" id="KW-0812">Transmembrane</keyword>
<feature type="transmembrane region" description="Helical" evidence="1">
    <location>
        <begin position="6"/>
        <end position="25"/>
    </location>
</feature>
<organism evidence="3 4">
    <name type="scientific">Capnocytophaga sputigena</name>
    <dbReference type="NCBI Taxonomy" id="1019"/>
    <lineage>
        <taxon>Bacteria</taxon>
        <taxon>Pseudomonadati</taxon>
        <taxon>Bacteroidota</taxon>
        <taxon>Flavobacteriia</taxon>
        <taxon>Flavobacteriales</taxon>
        <taxon>Flavobacteriaceae</taxon>
        <taxon>Capnocytophaga</taxon>
    </lineage>
</organism>
<dbReference type="SUPFAM" id="SSF47413">
    <property type="entry name" value="lambda repressor-like DNA-binding domains"/>
    <property type="match status" value="1"/>
</dbReference>
<comment type="caution">
    <text evidence="3">The sequence shown here is derived from an EMBL/GenBank/DDBJ whole genome shotgun (WGS) entry which is preliminary data.</text>
</comment>